<reference evidence="2" key="1">
    <citation type="journal article" date="2023" name="Front. Mar. Sci.">
        <title>A new Merluccius polli reference genome to investigate the effects of global change in West African waters.</title>
        <authorList>
            <person name="Mateo J.L."/>
            <person name="Blanco-Fernandez C."/>
            <person name="Garcia-Vazquez E."/>
            <person name="Machado-Schiaffino G."/>
        </authorList>
    </citation>
    <scope>NUCLEOTIDE SEQUENCE</scope>
    <source>
        <strain evidence="2">C29</strain>
        <tissue evidence="2">Fin</tissue>
    </source>
</reference>
<feature type="compositionally biased region" description="Low complexity" evidence="1">
    <location>
        <begin position="276"/>
        <end position="296"/>
    </location>
</feature>
<protein>
    <submittedName>
        <fullName evidence="2">Transposon TX1 uncharacterized protein</fullName>
    </submittedName>
</protein>
<organism evidence="2 3">
    <name type="scientific">Merluccius polli</name>
    <name type="common">Benguela hake</name>
    <name type="synonym">Merluccius cadenati</name>
    <dbReference type="NCBI Taxonomy" id="89951"/>
    <lineage>
        <taxon>Eukaryota</taxon>
        <taxon>Metazoa</taxon>
        <taxon>Chordata</taxon>
        <taxon>Craniata</taxon>
        <taxon>Vertebrata</taxon>
        <taxon>Euteleostomi</taxon>
        <taxon>Actinopterygii</taxon>
        <taxon>Neopterygii</taxon>
        <taxon>Teleostei</taxon>
        <taxon>Neoteleostei</taxon>
        <taxon>Acanthomorphata</taxon>
        <taxon>Zeiogadaria</taxon>
        <taxon>Gadariae</taxon>
        <taxon>Gadiformes</taxon>
        <taxon>Gadoidei</taxon>
        <taxon>Merlucciidae</taxon>
        <taxon>Merluccius</taxon>
    </lineage>
</organism>
<dbReference type="AlphaFoldDB" id="A0AA47P1Y4"/>
<evidence type="ECO:0000256" key="1">
    <source>
        <dbReference type="SAM" id="MobiDB-lite"/>
    </source>
</evidence>
<gene>
    <name evidence="2" type="primary">YTX2_27</name>
    <name evidence="2" type="ORF">N1851_017711</name>
</gene>
<dbReference type="EMBL" id="JAOPHQ010003180">
    <property type="protein sequence ID" value="KAK0143962.1"/>
    <property type="molecule type" value="Genomic_DNA"/>
</dbReference>
<name>A0AA47P1Y4_MERPO</name>
<dbReference type="Proteomes" id="UP001174136">
    <property type="component" value="Unassembled WGS sequence"/>
</dbReference>
<feature type="region of interest" description="Disordered" evidence="1">
    <location>
        <begin position="251"/>
        <end position="307"/>
    </location>
</feature>
<keyword evidence="3" id="KW-1185">Reference proteome</keyword>
<evidence type="ECO:0000313" key="3">
    <source>
        <dbReference type="Proteomes" id="UP001174136"/>
    </source>
</evidence>
<evidence type="ECO:0000313" key="2">
    <source>
        <dbReference type="EMBL" id="KAK0143962.1"/>
    </source>
</evidence>
<sequence>MGQSWTVQDGLRGVTTLAQVVEVAGPQLQGSVGLASKLGLRSSRVAKKLLDHWKKRLSRHELQMLDTFSSGETTANTQDSFPLIELTVDLKVCAGLHLDRCPQASLQEASGKAFYHLMVKTLNRDKLNGRIDTPWRSHFDLRGSGPAWRSLYKQPLTKRHGDLQWRILHGAVAVNAFICVVNVEVEDRCPFCTERETSVFTVFTEVFTKEVFICGFKYTRQKKEKSQLLNFVLGQAKMAVYVSRKRRVDGGETISPVHEPEKPTPPPYAPPGNDCTPEAAPHPSPHSSTLSNTTSLRVGIHPEKLEG</sequence>
<accession>A0AA47P1Y4</accession>
<comment type="caution">
    <text evidence="2">The sequence shown here is derived from an EMBL/GenBank/DDBJ whole genome shotgun (WGS) entry which is preliminary data.</text>
</comment>
<proteinExistence type="predicted"/>